<dbReference type="PRINTS" id="PR00633">
    <property type="entry name" value="RCCNDNSATION"/>
</dbReference>
<evidence type="ECO:0000313" key="6">
    <source>
        <dbReference type="Proteomes" id="UP000244893"/>
    </source>
</evidence>
<dbReference type="Pfam" id="PF13540">
    <property type="entry name" value="RCC1_2"/>
    <property type="match status" value="2"/>
</dbReference>
<organism evidence="5 6">
    <name type="scientific">Amnibacterium flavum</name>
    <dbReference type="NCBI Taxonomy" id="2173173"/>
    <lineage>
        <taxon>Bacteria</taxon>
        <taxon>Bacillati</taxon>
        <taxon>Actinomycetota</taxon>
        <taxon>Actinomycetes</taxon>
        <taxon>Micrococcales</taxon>
        <taxon>Microbacteriaceae</taxon>
        <taxon>Amnibacterium</taxon>
    </lineage>
</organism>
<accession>A0A2V1HR80</accession>
<evidence type="ECO:0000256" key="2">
    <source>
        <dbReference type="ARBA" id="ARBA00022737"/>
    </source>
</evidence>
<name>A0A2V1HR80_9MICO</name>
<dbReference type="InterPro" id="IPR058923">
    <property type="entry name" value="RCC1-like_dom"/>
</dbReference>
<dbReference type="PANTHER" id="PTHR45982:SF1">
    <property type="entry name" value="REGULATOR OF CHROMOSOME CONDENSATION"/>
    <property type="match status" value="1"/>
</dbReference>
<dbReference type="Pfam" id="PF00415">
    <property type="entry name" value="RCC1"/>
    <property type="match status" value="1"/>
</dbReference>
<reference evidence="5 6" key="1">
    <citation type="submission" date="2018-05" db="EMBL/GenBank/DDBJ databases">
        <title>Amnibacterium sp. M8JJ-5, whole genome shotgun sequence.</title>
        <authorList>
            <person name="Tuo L."/>
        </authorList>
    </citation>
    <scope>NUCLEOTIDE SEQUENCE [LARGE SCALE GENOMIC DNA]</scope>
    <source>
        <strain evidence="5 6">M8JJ-5</strain>
    </source>
</reference>
<dbReference type="GO" id="GO:0005737">
    <property type="term" value="C:cytoplasm"/>
    <property type="evidence" value="ECO:0007669"/>
    <property type="project" value="TreeGrafter"/>
</dbReference>
<keyword evidence="1" id="KW-0344">Guanine-nucleotide releasing factor</keyword>
<dbReference type="GO" id="GO:0005085">
    <property type="term" value="F:guanyl-nucleotide exchange factor activity"/>
    <property type="evidence" value="ECO:0007669"/>
    <property type="project" value="TreeGrafter"/>
</dbReference>
<dbReference type="EMBL" id="QEOP01000001">
    <property type="protein sequence ID" value="PVZ95113.1"/>
    <property type="molecule type" value="Genomic_DNA"/>
</dbReference>
<dbReference type="PROSITE" id="PS50012">
    <property type="entry name" value="RCC1_3"/>
    <property type="match status" value="4"/>
</dbReference>
<evidence type="ECO:0000259" key="4">
    <source>
        <dbReference type="Pfam" id="PF25390"/>
    </source>
</evidence>
<evidence type="ECO:0000256" key="1">
    <source>
        <dbReference type="ARBA" id="ARBA00022658"/>
    </source>
</evidence>
<dbReference type="Gene3D" id="2.130.10.30">
    <property type="entry name" value="Regulator of chromosome condensation 1/beta-lactamase-inhibitor protein II"/>
    <property type="match status" value="3"/>
</dbReference>
<dbReference type="Proteomes" id="UP000244893">
    <property type="component" value="Unassembled WGS sequence"/>
</dbReference>
<evidence type="ECO:0000313" key="5">
    <source>
        <dbReference type="EMBL" id="PVZ95113.1"/>
    </source>
</evidence>
<dbReference type="InterPro" id="IPR051553">
    <property type="entry name" value="Ran_GTPase-activating"/>
</dbReference>
<dbReference type="SUPFAM" id="SSF50985">
    <property type="entry name" value="RCC1/BLIP-II"/>
    <property type="match status" value="3"/>
</dbReference>
<sequence length="968" mass="97663">MSRRLAALVALVAVGGSAVVVSSGAYFTSALTTAAQTGTLTTLPSVADLTATKSGSPTGTTTTVAWTAPSLSAFTAAGATPTTTATVQRSSVNDFSSASSPVTLPTTNGTSVVDTTGGSSLSGSEVSAVGMSDDGAGVFAVIGGKVFGWGSHANTSWLTQVLTPTAVAGIPEEVTQVTVGLEHGCALTVTGRVFCFGNNGNGQLGNNSTTAAGGTAVEINAYTVFNNEPIIQITAGEYFTCALTSKGTIGCWGLNNYGQLGVAASTTQSLVPVKLTVPSGQTDVFATYKPIQVDAGPWGMCAIKGPSSSGTAPGNNEVVACWGRNNWNQLGNQTIRDVNPVPVNIQDNNTVLTGVTKVQVAHGVTCVLNDKTGTLANVACWGGGGLGLLGDGAASTYAYPTQLQTTETQTGFTNLTVGGDTACASRGNAYTCWGQNQSGQLGRGGSLGVNGFYKAGPMNTTPSSFGSDPIKAMASNHNTNCVVTVKKGMACWGNGSSGNLARGNTTSSSTPLPIQVNSLDVVPVDTPALTPIATQVAAGSDAYVTYAVVGGTVYYWGTTAETGSTLTTKTTATAVTGFPDGITQLVTGEQHACALVPSGTSKGIWCTGGNRYGQLGDGTTVDKLTSAVKVNDAVFAGKTIVKITAGRQFNCALTSDGTIGCWGLNSNFSFGLTTPASSSTPLIASPGSELSGASGKAVDIVAGSLHVCAARAGGGIACWGSGASNRLGAANSSGNDSATAIRVSDPSNFFGTTPVKMMAADWYNTCAISASAPNVGKVYCWGDNRWGVLGTGTKTDPSPAGVLTLASSGTYSGITVGTRLACGWRTDAIDCWGTNDNGWLGRGGSANSNALTAGAVVSPTMLGQGITSVSAGWVHACAVTAKGGLFCWGSGANYQTSQGNTTDQFNPIAVRTSSGVLSGGGTRYCLDGAALIDSNTCSLSPNRTYYYQMRYTVAGADNWLSPLQSVTR</sequence>
<protein>
    <recommendedName>
        <fullName evidence="4">RCC1-like domain-containing protein</fullName>
    </recommendedName>
</protein>
<evidence type="ECO:0000256" key="3">
    <source>
        <dbReference type="SAM" id="MobiDB-lite"/>
    </source>
</evidence>
<dbReference type="InterPro" id="IPR009091">
    <property type="entry name" value="RCC1/BLIP-II"/>
</dbReference>
<comment type="caution">
    <text evidence="5">The sequence shown here is derived from an EMBL/GenBank/DDBJ whole genome shotgun (WGS) entry which is preliminary data.</text>
</comment>
<dbReference type="AlphaFoldDB" id="A0A2V1HR80"/>
<dbReference type="Pfam" id="PF25390">
    <property type="entry name" value="WD40_RLD"/>
    <property type="match status" value="1"/>
</dbReference>
<keyword evidence="6" id="KW-1185">Reference proteome</keyword>
<feature type="region of interest" description="Disordered" evidence="3">
    <location>
        <begin position="95"/>
        <end position="119"/>
    </location>
</feature>
<dbReference type="PANTHER" id="PTHR45982">
    <property type="entry name" value="REGULATOR OF CHROMOSOME CONDENSATION"/>
    <property type="match status" value="1"/>
</dbReference>
<feature type="domain" description="RCC1-like" evidence="4">
    <location>
        <begin position="580"/>
        <end position="912"/>
    </location>
</feature>
<keyword evidence="2" id="KW-0677">Repeat</keyword>
<proteinExistence type="predicted"/>
<gene>
    <name evidence="5" type="ORF">DDQ50_00850</name>
</gene>
<dbReference type="InterPro" id="IPR000408">
    <property type="entry name" value="Reg_chr_condens"/>
</dbReference>